<dbReference type="AlphaFoldDB" id="A0A8H7C2I0"/>
<evidence type="ECO:0000313" key="1">
    <source>
        <dbReference type="EMBL" id="KAF7761107.1"/>
    </source>
</evidence>
<dbReference type="PANTHER" id="PTHR35871:SF1">
    <property type="entry name" value="CXC1-LIKE CYSTEINE CLUSTER ASSOCIATED WITH KDZ TRANSPOSASES DOMAIN-CONTAINING PROTEIN"/>
    <property type="match status" value="1"/>
</dbReference>
<reference evidence="1 2" key="1">
    <citation type="journal article" name="Sci. Rep.">
        <title>Telomere-to-telomere assembled and centromere annotated genomes of the two main subspecies of the button mushroom Agaricus bisporus reveal especially polymorphic chromosome ends.</title>
        <authorList>
            <person name="Sonnenberg A.S.M."/>
            <person name="Sedaghat-Telgerd N."/>
            <person name="Lavrijssen B."/>
            <person name="Ohm R.A."/>
            <person name="Hendrickx P.M."/>
            <person name="Scholtmeijer K."/>
            <person name="Baars J.J.P."/>
            <person name="van Peer A."/>
        </authorList>
    </citation>
    <scope>NUCLEOTIDE SEQUENCE [LARGE SCALE GENOMIC DNA]</scope>
    <source>
        <strain evidence="1 2">H119_p4</strain>
    </source>
</reference>
<accession>A0A8H7C2I0</accession>
<name>A0A8H7C2I0_AGABI</name>
<evidence type="ECO:0000313" key="2">
    <source>
        <dbReference type="Proteomes" id="UP000629468"/>
    </source>
</evidence>
<gene>
    <name evidence="1" type="ORF">Agabi119p4_10516</name>
</gene>
<dbReference type="Proteomes" id="UP000629468">
    <property type="component" value="Unassembled WGS sequence"/>
</dbReference>
<dbReference type="PANTHER" id="PTHR35871">
    <property type="entry name" value="EXPRESSED PROTEIN"/>
    <property type="match status" value="1"/>
</dbReference>
<dbReference type="EMBL" id="JABXXO010000014">
    <property type="protein sequence ID" value="KAF7761107.1"/>
    <property type="molecule type" value="Genomic_DNA"/>
</dbReference>
<protein>
    <submittedName>
        <fullName evidence="1">Uncharacterized protein</fullName>
    </submittedName>
</protein>
<sequence>MPSADLDWAEEMDNWGTSKFLVGPHLDDVSSALHEVGAIGTSGDDEAIDLVDLDPINDTDSDNGTRHGVYEFPPTEEQVRAASVEIQDILWPPQQDTRRSYKAPNLNSWTIKRLEEMLLLCQKYLILLPENPKTKRDSKNPGQKKARNLKSWLQNFLDNGKLPIVEWNNSGRSLIDDKDLAQEINDHLASFKPADHQICAESIVWFLDNPEILAQLQRKKTISLATAKWWMKKLGYRWDYDPKGQYADGHEREDVVTFWQEIFLPKTLEFEQQTCAWDTNGSSIPPALIPGQRSTVPCFGFMTSQFSMLMIDDVQ</sequence>
<proteinExistence type="predicted"/>
<comment type="caution">
    <text evidence="1">The sequence shown here is derived from an EMBL/GenBank/DDBJ whole genome shotgun (WGS) entry which is preliminary data.</text>
</comment>
<organism evidence="1 2">
    <name type="scientific">Agaricus bisporus var. burnettii</name>
    <dbReference type="NCBI Taxonomy" id="192524"/>
    <lineage>
        <taxon>Eukaryota</taxon>
        <taxon>Fungi</taxon>
        <taxon>Dikarya</taxon>
        <taxon>Basidiomycota</taxon>
        <taxon>Agaricomycotina</taxon>
        <taxon>Agaricomycetes</taxon>
        <taxon>Agaricomycetidae</taxon>
        <taxon>Agaricales</taxon>
        <taxon>Agaricineae</taxon>
        <taxon>Agaricaceae</taxon>
        <taxon>Agaricus</taxon>
    </lineage>
</organism>